<dbReference type="Pfam" id="PF01494">
    <property type="entry name" value="FAD_binding_3"/>
    <property type="match status" value="2"/>
</dbReference>
<feature type="domain" description="FAD-binding" evidence="3">
    <location>
        <begin position="256"/>
        <end position="308"/>
    </location>
</feature>
<dbReference type="RefSeq" id="WP_005438416.1">
    <property type="nucleotide sequence ID" value="NZ_CM001466.1"/>
</dbReference>
<keyword evidence="5" id="KW-1185">Reference proteome</keyword>
<dbReference type="Gene3D" id="3.50.50.60">
    <property type="entry name" value="FAD/NAD(P)-binding domain"/>
    <property type="match status" value="1"/>
</dbReference>
<sequence>MDAWIAGGGIGGLAAAAGLTRAGWRVRVSERGDALSSDGTGLVLWPAVVRELDRLGLGEELRQRAMPQPPGVLQRWDGRVLAEVDTERIRRRAGEVPYVVARPDLLALLFAALPEDTVRFGQPAPVDADADVLVGADGAHSAVRRRLAGPRHRLRDTGQTAWRSVIEAAAPHAGEVWGPGAKFGYTPLAAERTYFYAVLPTRLVEHHGDAPDHDLLLAHFGRWPAPVPSILRQADPARLLRHPLHYLAPRLPSYVGERTALLGDAAHTMTPDLGQGACQALLDAFTLARCLATASSGGDVAAALRQYDR</sequence>
<evidence type="ECO:0000313" key="4">
    <source>
        <dbReference type="EMBL" id="EHY87518.1"/>
    </source>
</evidence>
<keyword evidence="1" id="KW-0560">Oxidoreductase</keyword>
<dbReference type="HOGENOM" id="CLU_009665_19_5_11"/>
<evidence type="ECO:0000256" key="1">
    <source>
        <dbReference type="ARBA" id="ARBA00023002"/>
    </source>
</evidence>
<dbReference type="PANTHER" id="PTHR13789">
    <property type="entry name" value="MONOOXYGENASE"/>
    <property type="match status" value="1"/>
</dbReference>
<dbReference type="InterPro" id="IPR036188">
    <property type="entry name" value="FAD/NAD-bd_sf"/>
</dbReference>
<evidence type="ECO:0000313" key="5">
    <source>
        <dbReference type="Proteomes" id="UP000004705"/>
    </source>
</evidence>
<dbReference type="GO" id="GO:0071949">
    <property type="term" value="F:FAD binding"/>
    <property type="evidence" value="ECO:0007669"/>
    <property type="project" value="InterPro"/>
</dbReference>
<dbReference type="PANTHER" id="PTHR13789:SF309">
    <property type="entry name" value="PUTATIVE (AFU_ORTHOLOGUE AFUA_6G14510)-RELATED"/>
    <property type="match status" value="1"/>
</dbReference>
<evidence type="ECO:0000256" key="2">
    <source>
        <dbReference type="ARBA" id="ARBA00023033"/>
    </source>
</evidence>
<feature type="domain" description="FAD-binding" evidence="3">
    <location>
        <begin position="2"/>
        <end position="113"/>
    </location>
</feature>
<dbReference type="OrthoDB" id="4568714at2"/>
<dbReference type="SUPFAM" id="SSF51905">
    <property type="entry name" value="FAD/NAD(P)-binding domain"/>
    <property type="match status" value="1"/>
</dbReference>
<dbReference type="AlphaFoldDB" id="H8G9W2"/>
<dbReference type="EMBL" id="CM001466">
    <property type="protein sequence ID" value="EHY87518.1"/>
    <property type="molecule type" value="Genomic_DNA"/>
</dbReference>
<dbReference type="GO" id="GO:0004497">
    <property type="term" value="F:monooxygenase activity"/>
    <property type="evidence" value="ECO:0007669"/>
    <property type="project" value="UniProtKB-KW"/>
</dbReference>
<reference evidence="4 5" key="1">
    <citation type="journal article" date="2012" name="Stand. Genomic Sci.">
        <title>Genome sequence of the soil bacterium Saccharomonospora azurea type strain (NA-128(T)).</title>
        <authorList>
            <person name="Klenk H.P."/>
            <person name="Held B."/>
            <person name="Lucas S."/>
            <person name="Lapidus A."/>
            <person name="Copeland A."/>
            <person name="Hammon N."/>
            <person name="Pitluck S."/>
            <person name="Goodwin L.A."/>
            <person name="Han C."/>
            <person name="Tapia R."/>
            <person name="Brambilla E.M."/>
            <person name="Potter G."/>
            <person name="Land M."/>
            <person name="Ivanova N."/>
            <person name="Rohde M."/>
            <person name="Goker M."/>
            <person name="Detter J.C."/>
            <person name="Kyrpides N.C."/>
            <person name="Woyke T."/>
        </authorList>
    </citation>
    <scope>NUCLEOTIDE SEQUENCE [LARGE SCALE GENOMIC DNA]</scope>
    <source>
        <strain evidence="4 5">NA-128</strain>
    </source>
</reference>
<dbReference type="InterPro" id="IPR002938">
    <property type="entry name" value="FAD-bd"/>
</dbReference>
<organism evidence="4 5">
    <name type="scientific">Saccharomonospora azurea NA-128</name>
    <dbReference type="NCBI Taxonomy" id="882081"/>
    <lineage>
        <taxon>Bacteria</taxon>
        <taxon>Bacillati</taxon>
        <taxon>Actinomycetota</taxon>
        <taxon>Actinomycetes</taxon>
        <taxon>Pseudonocardiales</taxon>
        <taxon>Pseudonocardiaceae</taxon>
        <taxon>Saccharomonospora</taxon>
    </lineage>
</organism>
<accession>H8G9W2</accession>
<dbReference type="Proteomes" id="UP000004705">
    <property type="component" value="Chromosome"/>
</dbReference>
<protein>
    <submittedName>
        <fullName evidence="4">2-polyprenyl-6-methoxyphenol hydroxylase-like oxidoreductase</fullName>
    </submittedName>
</protein>
<name>H8G9W2_9PSEU</name>
<keyword evidence="2" id="KW-0503">Monooxygenase</keyword>
<dbReference type="InterPro" id="IPR050493">
    <property type="entry name" value="FAD-dep_Monooxygenase_BioMet"/>
</dbReference>
<gene>
    <name evidence="4" type="ORF">SacazDRAFT_00566</name>
</gene>
<proteinExistence type="predicted"/>
<dbReference type="PRINTS" id="PR00420">
    <property type="entry name" value="RNGMNOXGNASE"/>
</dbReference>
<feature type="non-terminal residue" evidence="4">
    <location>
        <position position="309"/>
    </location>
</feature>
<evidence type="ECO:0000259" key="3">
    <source>
        <dbReference type="Pfam" id="PF01494"/>
    </source>
</evidence>